<dbReference type="KEGG" id="mpad:KEF85_05405"/>
<dbReference type="GO" id="GO:0006171">
    <property type="term" value="P:cAMP biosynthetic process"/>
    <property type="evidence" value="ECO:0007669"/>
    <property type="project" value="TreeGrafter"/>
</dbReference>
<name>A0A975MQF2_9GAMM</name>
<dbReference type="AlphaFoldDB" id="A0A975MQF2"/>
<gene>
    <name evidence="2" type="ORF">KEF85_05405</name>
</gene>
<dbReference type="GO" id="GO:0004016">
    <property type="term" value="F:adenylate cyclase activity"/>
    <property type="evidence" value="ECO:0007669"/>
    <property type="project" value="UniProtKB-ARBA"/>
</dbReference>
<dbReference type="Pfam" id="PF00211">
    <property type="entry name" value="Guanylate_cyc"/>
    <property type="match status" value="1"/>
</dbReference>
<dbReference type="SMART" id="SM01080">
    <property type="entry name" value="CHASE2"/>
    <property type="match status" value="1"/>
</dbReference>
<dbReference type="Proteomes" id="UP000676649">
    <property type="component" value="Chromosome"/>
</dbReference>
<dbReference type="InterPro" id="IPR007890">
    <property type="entry name" value="CHASE2"/>
</dbReference>
<sequence>MKTLSFLQAFRYTLHSLLVLIGLAYTLHYQPIPVLQRLDQLGYDLRLRATLPNSQDPRIVIVDIDEKSLSALGHWPWPRPRLAQLVDTLFDHYQVRLLAFDVVFAEADNTSPLAALDELARQTLAANQPFQTALTKLRPQLDYDAIFAASLKNRPVILSFFTSREITRHPEQALPGAWADSRDWAFAGQLPDAAGFGGNLALVQQAAADGGYFNNPLVDSDGVFRRIPLLSRYQGQIYPALSLAIYRRLLGAPLPAFSSAGSNLTALRLQQQVIPTAADSSVLVPYRGRYPSFAYYAASDVLAGTIADSQLKGKIVLVGSTAAGLMDLRSTPVQNVFPGVEIQANILSGLLDQQLKYVPDFLPGLEALQILLIGLLSLMLFRDASPLANAGRWLLLLAGLIGGNLYFWQIQHWDCLPASPLVLLTLLFANQAVCAYISTTERKNRLSRWFGLYVAPELVAQMQESGRQYSLSGQSRELSVLFADVRGFTGIAETMPPAELCELINQIFSPLTRAIHHQHGTIDKYIGDAVMAFWGAPLSDPHHARHAIAAALDMIALLPALNDQFNQRGWPAIDIGIGLNTGKMSVGNMGSDFRIAYTVMGDAVNLAARLQGLTGSYGAAIIVSAATRQQAPEFIYRELDTVTVKGKQIPITLYQPLCSLEQATPQLLQQLNQLDTALQHYRQANWAAAEQIFTNLQNQNPGDKLYSLYRQRISHFRTHPPAPNWSGVFVWEVK</sequence>
<evidence type="ECO:0000313" key="2">
    <source>
        <dbReference type="EMBL" id="QWF71895.1"/>
    </source>
</evidence>
<dbReference type="Gene3D" id="3.30.70.1230">
    <property type="entry name" value="Nucleotide cyclase"/>
    <property type="match status" value="1"/>
</dbReference>
<dbReference type="SUPFAM" id="SSF55073">
    <property type="entry name" value="Nucleotide cyclase"/>
    <property type="match status" value="1"/>
</dbReference>
<reference evidence="2" key="1">
    <citation type="submission" date="2021-04" db="EMBL/GenBank/DDBJ databases">
        <title>Draft genome sequence data of methanotrophic Methylovulum sp. strain S1L and Methylomonas sp. strain S2AM isolated from boreal lake water columns.</title>
        <authorList>
            <person name="Rissanen A.J."/>
            <person name="Mangayil R."/>
            <person name="Svenning M.M."/>
            <person name="Khanongnuch R."/>
        </authorList>
    </citation>
    <scope>NUCLEOTIDE SEQUENCE</scope>
    <source>
        <strain evidence="2">S2AM</strain>
    </source>
</reference>
<organism evidence="2 3">
    <name type="scientific">Methylomonas paludis</name>
    <dbReference type="NCBI Taxonomy" id="1173101"/>
    <lineage>
        <taxon>Bacteria</taxon>
        <taxon>Pseudomonadati</taxon>
        <taxon>Pseudomonadota</taxon>
        <taxon>Gammaproteobacteria</taxon>
        <taxon>Methylococcales</taxon>
        <taxon>Methylococcaceae</taxon>
        <taxon>Methylomonas</taxon>
    </lineage>
</organism>
<dbReference type="InterPro" id="IPR029787">
    <property type="entry name" value="Nucleotide_cyclase"/>
</dbReference>
<dbReference type="InterPro" id="IPR050697">
    <property type="entry name" value="Adenylyl/Guanylyl_Cyclase_3/4"/>
</dbReference>
<dbReference type="Pfam" id="PF05226">
    <property type="entry name" value="CHASE2"/>
    <property type="match status" value="1"/>
</dbReference>
<dbReference type="EMBL" id="CP073754">
    <property type="protein sequence ID" value="QWF71895.1"/>
    <property type="molecule type" value="Genomic_DNA"/>
</dbReference>
<evidence type="ECO:0000259" key="1">
    <source>
        <dbReference type="PROSITE" id="PS50125"/>
    </source>
</evidence>
<dbReference type="SMART" id="SM00044">
    <property type="entry name" value="CYCc"/>
    <property type="match status" value="1"/>
</dbReference>
<dbReference type="PROSITE" id="PS50125">
    <property type="entry name" value="GUANYLATE_CYCLASE_2"/>
    <property type="match status" value="1"/>
</dbReference>
<dbReference type="PANTHER" id="PTHR43081:SF1">
    <property type="entry name" value="ADENYLATE CYCLASE, TERMINAL-DIFFERENTIATION SPECIFIC"/>
    <property type="match status" value="1"/>
</dbReference>
<dbReference type="PANTHER" id="PTHR43081">
    <property type="entry name" value="ADENYLATE CYCLASE, TERMINAL-DIFFERENTIATION SPECIFIC-RELATED"/>
    <property type="match status" value="1"/>
</dbReference>
<proteinExistence type="predicted"/>
<feature type="domain" description="Guanylate cyclase" evidence="1">
    <location>
        <begin position="479"/>
        <end position="611"/>
    </location>
</feature>
<dbReference type="RefSeq" id="WP_215583691.1">
    <property type="nucleotide sequence ID" value="NZ_CP073754.1"/>
</dbReference>
<accession>A0A975MQF2</accession>
<keyword evidence="3" id="KW-1185">Reference proteome</keyword>
<protein>
    <submittedName>
        <fullName evidence="2">Adenylate/guanylate cyclase domain-containing protein</fullName>
    </submittedName>
</protein>
<dbReference type="CDD" id="cd07302">
    <property type="entry name" value="CHD"/>
    <property type="match status" value="1"/>
</dbReference>
<dbReference type="InterPro" id="IPR001054">
    <property type="entry name" value="A/G_cyclase"/>
</dbReference>
<dbReference type="GO" id="GO:0035556">
    <property type="term" value="P:intracellular signal transduction"/>
    <property type="evidence" value="ECO:0007669"/>
    <property type="project" value="InterPro"/>
</dbReference>
<evidence type="ECO:0000313" key="3">
    <source>
        <dbReference type="Proteomes" id="UP000676649"/>
    </source>
</evidence>